<dbReference type="EMBL" id="JBIGHX010000012">
    <property type="protein sequence ID" value="MFG6464820.1"/>
    <property type="molecule type" value="Genomic_DNA"/>
</dbReference>
<accession>A0ABW7GSY3</accession>
<dbReference type="NCBIfam" id="NF033554">
    <property type="entry name" value="floc_PepA"/>
    <property type="match status" value="1"/>
</dbReference>
<keyword evidence="1" id="KW-0472">Membrane</keyword>
<dbReference type="InterPro" id="IPR013424">
    <property type="entry name" value="Ice-binding_C"/>
</dbReference>
<dbReference type="Pfam" id="PF07589">
    <property type="entry name" value="PEP-CTERM"/>
    <property type="match status" value="1"/>
</dbReference>
<feature type="signal peptide" evidence="2">
    <location>
        <begin position="1"/>
        <end position="23"/>
    </location>
</feature>
<evidence type="ECO:0000313" key="4">
    <source>
        <dbReference type="EMBL" id="MFG6464820.1"/>
    </source>
</evidence>
<evidence type="ECO:0000313" key="5">
    <source>
        <dbReference type="Proteomes" id="UP001606302"/>
    </source>
</evidence>
<keyword evidence="5" id="KW-1185">Reference proteome</keyword>
<gene>
    <name evidence="4" type="primary">pepA</name>
    <name evidence="4" type="ORF">ACG04Q_24825</name>
</gene>
<evidence type="ECO:0000256" key="2">
    <source>
        <dbReference type="SAM" id="SignalP"/>
    </source>
</evidence>
<organism evidence="4 5">
    <name type="scientific">Pelomonas lactea</name>
    <dbReference type="NCBI Taxonomy" id="3299030"/>
    <lineage>
        <taxon>Bacteria</taxon>
        <taxon>Pseudomonadati</taxon>
        <taxon>Pseudomonadota</taxon>
        <taxon>Betaproteobacteria</taxon>
        <taxon>Burkholderiales</taxon>
        <taxon>Sphaerotilaceae</taxon>
        <taxon>Roseateles</taxon>
    </lineage>
</organism>
<dbReference type="RefSeq" id="WP_394514442.1">
    <property type="nucleotide sequence ID" value="NZ_JBIGHX010000012.1"/>
</dbReference>
<keyword evidence="1" id="KW-1133">Transmembrane helix</keyword>
<proteinExistence type="predicted"/>
<evidence type="ECO:0000259" key="3">
    <source>
        <dbReference type="Pfam" id="PF07589"/>
    </source>
</evidence>
<reference evidence="4 5" key="1">
    <citation type="submission" date="2024-08" db="EMBL/GenBank/DDBJ databases">
        <authorList>
            <person name="Lu H."/>
        </authorList>
    </citation>
    <scope>NUCLEOTIDE SEQUENCE [LARGE SCALE GENOMIC DNA]</scope>
    <source>
        <strain evidence="4 5">DXS20W</strain>
    </source>
</reference>
<keyword evidence="2" id="KW-0732">Signal</keyword>
<dbReference type="Proteomes" id="UP001606302">
    <property type="component" value="Unassembled WGS sequence"/>
</dbReference>
<sequence>MMFSKQLKLAALALAFGVAGAQAAPVGLPLLIEEGSVSGTPANAFWADQLSGQYDEVVTFIDATHFTTVAVFRAGAWYRDGSTVTEGQFLNGPGASGYNLYAKFIGSGTYSTSLSGSDIVTTFSATQNAIELWLDPSRNTVYNIPAAAGAPTPAFTDLALTSGAASLTDDRRLGSASITLAAGGNSSTGLANGNFEIVFGGFTLDAPDGENYFVAPRPFHMTLDLNGNFQSLTPVAGTSVALRNSSANAFFFNSVPEPGALALAGIALLGLGVAGKRRKSA</sequence>
<feature type="domain" description="Ice-binding protein C-terminal" evidence="3">
    <location>
        <begin position="254"/>
        <end position="278"/>
    </location>
</feature>
<comment type="caution">
    <text evidence="4">The sequence shown here is derived from an EMBL/GenBank/DDBJ whole genome shotgun (WGS) entry which is preliminary data.</text>
</comment>
<feature type="chain" id="PRO_5045773658" evidence="2">
    <location>
        <begin position="24"/>
        <end position="281"/>
    </location>
</feature>
<feature type="transmembrane region" description="Helical" evidence="1">
    <location>
        <begin position="258"/>
        <end position="275"/>
    </location>
</feature>
<protein>
    <submittedName>
        <fullName evidence="4">Flocculation-associated PEP-CTERM protein PepA</fullName>
    </submittedName>
</protein>
<name>A0ABW7GSY3_9BURK</name>
<evidence type="ECO:0000256" key="1">
    <source>
        <dbReference type="SAM" id="Phobius"/>
    </source>
</evidence>
<keyword evidence="1" id="KW-0812">Transmembrane</keyword>